<comment type="caution">
    <text evidence="2">The sequence shown here is derived from an EMBL/GenBank/DDBJ whole genome shotgun (WGS) entry which is preliminary data.</text>
</comment>
<dbReference type="InterPro" id="IPR038670">
    <property type="entry name" value="HslJ-like_sf"/>
</dbReference>
<protein>
    <submittedName>
        <fullName evidence="2">META domain-containing protein</fullName>
    </submittedName>
</protein>
<name>A0ABT7YEY0_9BACT</name>
<dbReference type="Pfam" id="PF03724">
    <property type="entry name" value="META"/>
    <property type="match status" value="1"/>
</dbReference>
<keyword evidence="3" id="KW-1185">Reference proteome</keyword>
<sequence length="139" mass="14791">MKTIKSIAITFAILFFTSCDSVKELNPMSLLTGNTWELASLLGKNLDLSQFAGGLPTLDFGDVGKLAGFTGCNNFNGSFALEGDKLDLNPGAMTRKACPGTGEKDFLSALAKVKDLKIGKDKLTLLDGADELMTLIPKK</sequence>
<reference evidence="2" key="1">
    <citation type="submission" date="2023-06" db="EMBL/GenBank/DDBJ databases">
        <title>Robiginitalea aurantiacus sp. nov. and Algoriphagus sediminis sp. nov., isolated from coastal sediment.</title>
        <authorList>
            <person name="Zhou Z.Y."/>
            <person name="An J."/>
            <person name="Jia Y.W."/>
            <person name="Du Z.J."/>
        </authorList>
    </citation>
    <scope>NUCLEOTIDE SEQUENCE</scope>
    <source>
        <strain evidence="2">C2-7</strain>
    </source>
</reference>
<gene>
    <name evidence="2" type="ORF">QVH07_13000</name>
</gene>
<dbReference type="InterPro" id="IPR053147">
    <property type="entry name" value="Hsp_HslJ-like"/>
</dbReference>
<dbReference type="EMBL" id="JAUEPH010000005">
    <property type="protein sequence ID" value="MDN3205074.1"/>
    <property type="molecule type" value="Genomic_DNA"/>
</dbReference>
<dbReference type="PROSITE" id="PS51257">
    <property type="entry name" value="PROKAR_LIPOPROTEIN"/>
    <property type="match status" value="1"/>
</dbReference>
<accession>A0ABT7YEY0</accession>
<evidence type="ECO:0000259" key="1">
    <source>
        <dbReference type="Pfam" id="PF03724"/>
    </source>
</evidence>
<dbReference type="Gene3D" id="2.40.128.270">
    <property type="match status" value="1"/>
</dbReference>
<dbReference type="RefSeq" id="WP_290000970.1">
    <property type="nucleotide sequence ID" value="NZ_JAUEPH010000005.1"/>
</dbReference>
<dbReference type="InterPro" id="IPR005184">
    <property type="entry name" value="DUF306_Meta_HslJ"/>
</dbReference>
<organism evidence="2 3">
    <name type="scientific">Algoriphagus sediminis</name>
    <dbReference type="NCBI Taxonomy" id="3057113"/>
    <lineage>
        <taxon>Bacteria</taxon>
        <taxon>Pseudomonadati</taxon>
        <taxon>Bacteroidota</taxon>
        <taxon>Cytophagia</taxon>
        <taxon>Cytophagales</taxon>
        <taxon>Cyclobacteriaceae</taxon>
        <taxon>Algoriphagus</taxon>
    </lineage>
</organism>
<evidence type="ECO:0000313" key="3">
    <source>
        <dbReference type="Proteomes" id="UP001171916"/>
    </source>
</evidence>
<proteinExistence type="predicted"/>
<dbReference type="Proteomes" id="UP001171916">
    <property type="component" value="Unassembled WGS sequence"/>
</dbReference>
<evidence type="ECO:0000313" key="2">
    <source>
        <dbReference type="EMBL" id="MDN3205074.1"/>
    </source>
</evidence>
<dbReference type="PANTHER" id="PTHR35535:SF2">
    <property type="entry name" value="DUF306 DOMAIN-CONTAINING PROTEIN"/>
    <property type="match status" value="1"/>
</dbReference>
<dbReference type="PANTHER" id="PTHR35535">
    <property type="entry name" value="HEAT SHOCK PROTEIN HSLJ"/>
    <property type="match status" value="1"/>
</dbReference>
<feature type="domain" description="DUF306" evidence="1">
    <location>
        <begin position="31"/>
        <end position="134"/>
    </location>
</feature>